<gene>
    <name evidence="3" type="ORF">PF002_g13611</name>
    <name evidence="2" type="ORF">PF006_g10814</name>
</gene>
<evidence type="ECO:0000313" key="4">
    <source>
        <dbReference type="Proteomes" id="UP000440367"/>
    </source>
</evidence>
<evidence type="ECO:0000313" key="5">
    <source>
        <dbReference type="Proteomes" id="UP000440732"/>
    </source>
</evidence>
<keyword evidence="1" id="KW-0812">Transmembrane</keyword>
<name>A0A6A3Z2M0_9STRA</name>
<proteinExistence type="predicted"/>
<reference evidence="4 5" key="1">
    <citation type="submission" date="2018-08" db="EMBL/GenBank/DDBJ databases">
        <title>Genomic investigation of the strawberry pathogen Phytophthora fragariae indicates pathogenicity is determined by transcriptional variation in three key races.</title>
        <authorList>
            <person name="Adams T.M."/>
            <person name="Armitage A.D."/>
            <person name="Sobczyk M.K."/>
            <person name="Bates H.J."/>
            <person name="Dunwell J.M."/>
            <person name="Nellist C.F."/>
            <person name="Harrison R.J."/>
        </authorList>
    </citation>
    <scope>NUCLEOTIDE SEQUENCE [LARGE SCALE GENOMIC DNA]</scope>
    <source>
        <strain evidence="3 4">BC-1</strain>
        <strain evidence="2 5">NOV-5</strain>
    </source>
</reference>
<keyword evidence="1" id="KW-1133">Transmembrane helix</keyword>
<accession>A0A6A3Z2M0</accession>
<feature type="transmembrane region" description="Helical" evidence="1">
    <location>
        <begin position="12"/>
        <end position="31"/>
    </location>
</feature>
<dbReference type="Proteomes" id="UP000440367">
    <property type="component" value="Unassembled WGS sequence"/>
</dbReference>
<evidence type="ECO:0000313" key="2">
    <source>
        <dbReference type="EMBL" id="KAE9144237.1"/>
    </source>
</evidence>
<dbReference type="Proteomes" id="UP000440732">
    <property type="component" value="Unassembled WGS sequence"/>
</dbReference>
<organism evidence="3 4">
    <name type="scientific">Phytophthora fragariae</name>
    <dbReference type="NCBI Taxonomy" id="53985"/>
    <lineage>
        <taxon>Eukaryota</taxon>
        <taxon>Sar</taxon>
        <taxon>Stramenopiles</taxon>
        <taxon>Oomycota</taxon>
        <taxon>Peronosporomycetes</taxon>
        <taxon>Peronosporales</taxon>
        <taxon>Peronosporaceae</taxon>
        <taxon>Phytophthora</taxon>
    </lineage>
</organism>
<sequence length="54" mass="5784">MALGAPSRCEHLLVRAFVLIAAAAAVGRRFVGVHTCVGHDLLGEDLPTRCVLYH</sequence>
<comment type="caution">
    <text evidence="3">The sequence shown here is derived from an EMBL/GenBank/DDBJ whole genome shotgun (WGS) entry which is preliminary data.</text>
</comment>
<evidence type="ECO:0000313" key="3">
    <source>
        <dbReference type="EMBL" id="KAE9228215.1"/>
    </source>
</evidence>
<evidence type="ECO:0000256" key="1">
    <source>
        <dbReference type="SAM" id="Phobius"/>
    </source>
</evidence>
<dbReference type="EMBL" id="QXGD01000695">
    <property type="protein sequence ID" value="KAE9228215.1"/>
    <property type="molecule type" value="Genomic_DNA"/>
</dbReference>
<keyword evidence="1" id="KW-0472">Membrane</keyword>
<dbReference type="AlphaFoldDB" id="A0A6A3Z2M0"/>
<protein>
    <submittedName>
        <fullName evidence="3">Uncharacterized protein</fullName>
    </submittedName>
</protein>
<dbReference type="EMBL" id="QXGA01000556">
    <property type="protein sequence ID" value="KAE9144237.1"/>
    <property type="molecule type" value="Genomic_DNA"/>
</dbReference>